<sequence>MNGYKENFTEDGASELHTRSQPRAELGGPVPWSAFESDHSGLAWIPSDATRRASESYSQTLPHFTPGMHSQLSCPAWRPMSISSHKSLDSNGWELDTKDFAEEGGSIGNEDVVQHGFSLGRRPSLELSLSHASQNLDSALKRDSWFGDDHDYGEDGDDDENDDEEVDEDVAGIYKSTGDLSAALVYKSSLERPVISQRIKSVGRMGQNLGLGHILGRSADDASLRPSCLKVPTTCFILDDSSPVQTDITWSRPDNASKFQALLYEVQICDITEPSNIEAEVKQVWRHVGTLRHPVQRVYRTERHLMVGRAARIERSHQDLLYKLRVRAVGQLEVKDESAGGRRLSHELAGDWSLDIFLTWVGWDNQLSSLQNTSL</sequence>
<gene>
    <name evidence="2" type="ORF">PoB_000570600</name>
</gene>
<evidence type="ECO:0000256" key="1">
    <source>
        <dbReference type="SAM" id="MobiDB-lite"/>
    </source>
</evidence>
<dbReference type="EMBL" id="BLXT01000641">
    <property type="protein sequence ID" value="GFN79200.1"/>
    <property type="molecule type" value="Genomic_DNA"/>
</dbReference>
<protein>
    <submittedName>
        <fullName evidence="2">Uncharacterized protein</fullName>
    </submittedName>
</protein>
<proteinExistence type="predicted"/>
<name>A0AAV3Y7J9_9GAST</name>
<evidence type="ECO:0000313" key="2">
    <source>
        <dbReference type="EMBL" id="GFN79200.1"/>
    </source>
</evidence>
<organism evidence="2 3">
    <name type="scientific">Plakobranchus ocellatus</name>
    <dbReference type="NCBI Taxonomy" id="259542"/>
    <lineage>
        <taxon>Eukaryota</taxon>
        <taxon>Metazoa</taxon>
        <taxon>Spiralia</taxon>
        <taxon>Lophotrochozoa</taxon>
        <taxon>Mollusca</taxon>
        <taxon>Gastropoda</taxon>
        <taxon>Heterobranchia</taxon>
        <taxon>Euthyneura</taxon>
        <taxon>Panpulmonata</taxon>
        <taxon>Sacoglossa</taxon>
        <taxon>Placobranchoidea</taxon>
        <taxon>Plakobranchidae</taxon>
        <taxon>Plakobranchus</taxon>
    </lineage>
</organism>
<evidence type="ECO:0000313" key="3">
    <source>
        <dbReference type="Proteomes" id="UP000735302"/>
    </source>
</evidence>
<dbReference type="Proteomes" id="UP000735302">
    <property type="component" value="Unassembled WGS sequence"/>
</dbReference>
<comment type="caution">
    <text evidence="2">The sequence shown here is derived from an EMBL/GenBank/DDBJ whole genome shotgun (WGS) entry which is preliminary data.</text>
</comment>
<reference evidence="2 3" key="1">
    <citation type="journal article" date="2021" name="Elife">
        <title>Chloroplast acquisition without the gene transfer in kleptoplastic sea slugs, Plakobranchus ocellatus.</title>
        <authorList>
            <person name="Maeda T."/>
            <person name="Takahashi S."/>
            <person name="Yoshida T."/>
            <person name="Shimamura S."/>
            <person name="Takaki Y."/>
            <person name="Nagai Y."/>
            <person name="Toyoda A."/>
            <person name="Suzuki Y."/>
            <person name="Arimoto A."/>
            <person name="Ishii H."/>
            <person name="Satoh N."/>
            <person name="Nishiyama T."/>
            <person name="Hasebe M."/>
            <person name="Maruyama T."/>
            <person name="Minagawa J."/>
            <person name="Obokata J."/>
            <person name="Shigenobu S."/>
        </authorList>
    </citation>
    <scope>NUCLEOTIDE SEQUENCE [LARGE SCALE GENOMIC DNA]</scope>
</reference>
<accession>A0AAV3Y7J9</accession>
<feature type="region of interest" description="Disordered" evidence="1">
    <location>
        <begin position="1"/>
        <end position="32"/>
    </location>
</feature>
<dbReference type="AlphaFoldDB" id="A0AAV3Y7J9"/>
<keyword evidence="3" id="KW-1185">Reference proteome</keyword>